<comment type="catalytic activity">
    <reaction evidence="1 9">
        <text>(2S)-2-acetolactate + H(+) = (R)-acetoin + CO2</text>
        <dbReference type="Rhea" id="RHEA:21580"/>
        <dbReference type="ChEBI" id="CHEBI:15378"/>
        <dbReference type="ChEBI" id="CHEBI:15686"/>
        <dbReference type="ChEBI" id="CHEBI:16526"/>
        <dbReference type="ChEBI" id="CHEBI:58476"/>
        <dbReference type="EC" id="4.1.1.5"/>
    </reaction>
</comment>
<comment type="pathway">
    <text evidence="2 9">Polyol metabolism; (R,R)-butane-2,3-diol biosynthesis; (R,R)-butane-2,3-diol from pyruvate: step 2/3.</text>
</comment>
<evidence type="ECO:0000313" key="10">
    <source>
        <dbReference type="EMBL" id="KXB62704.1"/>
    </source>
</evidence>
<dbReference type="EMBL" id="LSDC01000021">
    <property type="protein sequence ID" value="KXB62704.1"/>
    <property type="molecule type" value="Genomic_DNA"/>
</dbReference>
<evidence type="ECO:0000256" key="3">
    <source>
        <dbReference type="ARBA" id="ARBA00007106"/>
    </source>
</evidence>
<dbReference type="OrthoDB" id="8612680at2"/>
<comment type="similarity">
    <text evidence="3 9">Belongs to the alpha-acetolactate decarboxylase family.</text>
</comment>
<dbReference type="GO" id="GO:0047605">
    <property type="term" value="F:acetolactate decarboxylase activity"/>
    <property type="evidence" value="ECO:0007669"/>
    <property type="project" value="UniProtKB-UniRule"/>
</dbReference>
<name>A0A134A4P8_9BACL</name>
<dbReference type="CDD" id="cd17299">
    <property type="entry name" value="acetolactate_decarboxylase"/>
    <property type="match status" value="1"/>
</dbReference>
<organism evidence="10 11">
    <name type="scientific">Gemella haemolysans</name>
    <dbReference type="NCBI Taxonomy" id="1379"/>
    <lineage>
        <taxon>Bacteria</taxon>
        <taxon>Bacillati</taxon>
        <taxon>Bacillota</taxon>
        <taxon>Bacilli</taxon>
        <taxon>Bacillales</taxon>
        <taxon>Gemellaceae</taxon>
        <taxon>Gemella</taxon>
    </lineage>
</organism>
<evidence type="ECO:0000256" key="4">
    <source>
        <dbReference type="ARBA" id="ARBA00013204"/>
    </source>
</evidence>
<dbReference type="PANTHER" id="PTHR35524">
    <property type="entry name" value="ALPHA-ACETOLACTATE DECARBOXYLASE"/>
    <property type="match status" value="1"/>
</dbReference>
<dbReference type="NCBIfam" id="TIGR01252">
    <property type="entry name" value="acetolac_decarb"/>
    <property type="match status" value="1"/>
</dbReference>
<dbReference type="Pfam" id="PF03306">
    <property type="entry name" value="AAL_decarboxy"/>
    <property type="match status" value="1"/>
</dbReference>
<proteinExistence type="inferred from homology"/>
<evidence type="ECO:0000256" key="8">
    <source>
        <dbReference type="ARBA" id="ARBA00023239"/>
    </source>
</evidence>
<dbReference type="Gene3D" id="3.30.1330.80">
    <property type="entry name" value="Hypothetical protein, similar to alpha- acetolactate decarboxylase, domain 2"/>
    <property type="match status" value="2"/>
</dbReference>
<dbReference type="RefSeq" id="WP_060913661.1">
    <property type="nucleotide sequence ID" value="NZ_JAWFGB010000015.1"/>
</dbReference>
<dbReference type="AlphaFoldDB" id="A0A134A4P8"/>
<reference evidence="11" key="1">
    <citation type="submission" date="2016-01" db="EMBL/GenBank/DDBJ databases">
        <authorList>
            <person name="Mitreva M."/>
            <person name="Pepin K.H."/>
            <person name="Mihindukulasuriya K.A."/>
            <person name="Fulton R."/>
            <person name="Fronick C."/>
            <person name="O'Laughlin M."/>
            <person name="Miner T."/>
            <person name="Herter B."/>
            <person name="Rosa B.A."/>
            <person name="Cordes M."/>
            <person name="Tomlinson C."/>
            <person name="Wollam A."/>
            <person name="Palsikar V.B."/>
            <person name="Mardis E.R."/>
            <person name="Wilson R.K."/>
        </authorList>
    </citation>
    <scope>NUCLEOTIDE SEQUENCE [LARGE SCALE GENOMIC DNA]</scope>
    <source>
        <strain evidence="11">DNF01167</strain>
    </source>
</reference>
<dbReference type="GO" id="GO:0045151">
    <property type="term" value="P:acetoin biosynthetic process"/>
    <property type="evidence" value="ECO:0007669"/>
    <property type="project" value="UniProtKB-UniRule"/>
</dbReference>
<evidence type="ECO:0000256" key="7">
    <source>
        <dbReference type="ARBA" id="ARBA00023061"/>
    </source>
</evidence>
<sequence length="231" mass="26446">MIFQYGTMAGIIEGAYSGSMTIEELLKYGNFGIGTFDGIDGEMVILDSKIYKTDYFGNSYLQSIKESTPFATITTFEKEYQKFDNLTFKNLLEKVQDYLNQNYFYAIKISGNFQKMNTRSPKKQEKPYPPLLEVLENQNIFHYKNTQGTIVGFFSPYYAQGLGVGGFHLHYISNDLKAGGHIFDFEILNGLVEISKPLNYSLKFPVNDEYQNIKIDETTLHEKISIAEVKN</sequence>
<evidence type="ECO:0000256" key="2">
    <source>
        <dbReference type="ARBA" id="ARBA00005170"/>
    </source>
</evidence>
<gene>
    <name evidence="10" type="ORF">HMPREF3186_00372</name>
</gene>
<dbReference type="PIRSF" id="PIRSF001332">
    <property type="entry name" value="Acetolac_decarb"/>
    <property type="match status" value="1"/>
</dbReference>
<dbReference type="STRING" id="1379.HMPREF3186_00372"/>
<protein>
    <recommendedName>
        <fullName evidence="5 9">Alpha-acetolactate decarboxylase</fullName>
        <ecNumber evidence="4 9">4.1.1.5</ecNumber>
    </recommendedName>
</protein>
<dbReference type="Proteomes" id="UP000070355">
    <property type="component" value="Unassembled WGS sequence"/>
</dbReference>
<dbReference type="PANTHER" id="PTHR35524:SF1">
    <property type="entry name" value="ALPHA-ACETOLACTATE DECARBOXYLASE"/>
    <property type="match status" value="1"/>
</dbReference>
<dbReference type="PATRIC" id="fig|1379.3.peg.367"/>
<evidence type="ECO:0000313" key="11">
    <source>
        <dbReference type="Proteomes" id="UP000070355"/>
    </source>
</evidence>
<evidence type="ECO:0000256" key="1">
    <source>
        <dbReference type="ARBA" id="ARBA00001784"/>
    </source>
</evidence>
<keyword evidence="7 9" id="KW-0005">Acetoin biosynthesis</keyword>
<dbReference type="SUPFAM" id="SSF117856">
    <property type="entry name" value="AF0104/ALDC/Ptd012-like"/>
    <property type="match status" value="1"/>
</dbReference>
<keyword evidence="6 9" id="KW-0210">Decarboxylase</keyword>
<dbReference type="InterPro" id="IPR005128">
    <property type="entry name" value="Acetolactate_a_deCO2ase"/>
</dbReference>
<evidence type="ECO:0000256" key="9">
    <source>
        <dbReference type="PIRNR" id="PIRNR001332"/>
    </source>
</evidence>
<evidence type="ECO:0000256" key="6">
    <source>
        <dbReference type="ARBA" id="ARBA00022793"/>
    </source>
</evidence>
<accession>A0A134A4P8</accession>
<dbReference type="EC" id="4.1.1.5" evidence="4 9"/>
<evidence type="ECO:0000256" key="5">
    <source>
        <dbReference type="ARBA" id="ARBA00020164"/>
    </source>
</evidence>
<comment type="caution">
    <text evidence="10">The sequence shown here is derived from an EMBL/GenBank/DDBJ whole genome shotgun (WGS) entry which is preliminary data.</text>
</comment>
<keyword evidence="8 9" id="KW-0456">Lyase</keyword>
<dbReference type="UniPathway" id="UPA00626">
    <property type="reaction ID" value="UER00678"/>
</dbReference>